<sequence length="302" mass="32731">MASRYEVEVTIVSAKDLKNVNWRHGRLKPYAVVWVVPRSKVTTRVDEEGDTCPYWDQKLVIPFNTPIDDSYLYIDVVHAKAAEGTKPLVGSARLPLRNVALGERAVRKLELTRPSGRPHGKLDVKVAVRETRYQAPDPYYAQPYGVRPQSSRDPYSAAPPAYGGSAYGAPPASPYQAGPPAGYPSYGQPAQPSYGQPAQPSYGQPGYGGYGQGGQQQQQQQGVYGQPEQKKKGMFGKMGTGTGLAVGALAGVLGGIALVEGAEFVEDKIADDAADRVEDRDRYDDDRYDDGGYGDGGYDDDY</sequence>
<gene>
    <name evidence="1" type="ORF">RHMOL_Rhmol03G0215200</name>
</gene>
<organism evidence="1 2">
    <name type="scientific">Rhododendron molle</name>
    <name type="common">Chinese azalea</name>
    <name type="synonym">Azalea mollis</name>
    <dbReference type="NCBI Taxonomy" id="49168"/>
    <lineage>
        <taxon>Eukaryota</taxon>
        <taxon>Viridiplantae</taxon>
        <taxon>Streptophyta</taxon>
        <taxon>Embryophyta</taxon>
        <taxon>Tracheophyta</taxon>
        <taxon>Spermatophyta</taxon>
        <taxon>Magnoliopsida</taxon>
        <taxon>eudicotyledons</taxon>
        <taxon>Gunneridae</taxon>
        <taxon>Pentapetalae</taxon>
        <taxon>asterids</taxon>
        <taxon>Ericales</taxon>
        <taxon>Ericaceae</taxon>
        <taxon>Ericoideae</taxon>
        <taxon>Rhodoreae</taxon>
        <taxon>Rhododendron</taxon>
    </lineage>
</organism>
<protein>
    <submittedName>
        <fullName evidence="1">Uncharacterized protein</fullName>
    </submittedName>
</protein>
<dbReference type="Proteomes" id="UP001062846">
    <property type="component" value="Chromosome 3"/>
</dbReference>
<evidence type="ECO:0000313" key="2">
    <source>
        <dbReference type="Proteomes" id="UP001062846"/>
    </source>
</evidence>
<comment type="caution">
    <text evidence="1">The sequence shown here is derived from an EMBL/GenBank/DDBJ whole genome shotgun (WGS) entry which is preliminary data.</text>
</comment>
<dbReference type="EMBL" id="CM046390">
    <property type="protein sequence ID" value="KAI8564858.1"/>
    <property type="molecule type" value="Genomic_DNA"/>
</dbReference>
<proteinExistence type="predicted"/>
<name>A0ACC0PGN4_RHOML</name>
<accession>A0ACC0PGN4</accession>
<reference evidence="1" key="1">
    <citation type="submission" date="2022-02" db="EMBL/GenBank/DDBJ databases">
        <title>Plant Genome Project.</title>
        <authorList>
            <person name="Zhang R.-G."/>
        </authorList>
    </citation>
    <scope>NUCLEOTIDE SEQUENCE</scope>
    <source>
        <strain evidence="1">AT1</strain>
    </source>
</reference>
<evidence type="ECO:0000313" key="1">
    <source>
        <dbReference type="EMBL" id="KAI8564858.1"/>
    </source>
</evidence>
<keyword evidence="2" id="KW-1185">Reference proteome</keyword>